<organism evidence="1 2">
    <name type="scientific">Ralstonia edaphi</name>
    <dbReference type="NCBI Taxonomy" id="3058599"/>
    <lineage>
        <taxon>Bacteria</taxon>
        <taxon>Pseudomonadati</taxon>
        <taxon>Pseudomonadota</taxon>
        <taxon>Betaproteobacteria</taxon>
        <taxon>Burkholderiales</taxon>
        <taxon>Burkholderiaceae</taxon>
        <taxon>Ralstonia</taxon>
    </lineage>
</organism>
<name>A0AB72XAV1_9RALS</name>
<proteinExistence type="predicted"/>
<dbReference type="EMBL" id="CATWHI010000011">
    <property type="protein sequence ID" value="CAJ0744826.1"/>
    <property type="molecule type" value="Genomic_DNA"/>
</dbReference>
<keyword evidence="2" id="KW-1185">Reference proteome</keyword>
<accession>A0AB72XAV1</accession>
<comment type="caution">
    <text evidence="1">The sequence shown here is derived from an EMBL/GenBank/DDBJ whole genome shotgun (WGS) entry which is preliminary data.</text>
</comment>
<dbReference type="Proteomes" id="UP001189225">
    <property type="component" value="Unassembled WGS sequence"/>
</dbReference>
<evidence type="ECO:0000313" key="1">
    <source>
        <dbReference type="EMBL" id="CAJ0744826.1"/>
    </source>
</evidence>
<gene>
    <name evidence="1" type="ORF">R16034_04853</name>
</gene>
<evidence type="ECO:0000313" key="2">
    <source>
        <dbReference type="Proteomes" id="UP001189225"/>
    </source>
</evidence>
<protein>
    <submittedName>
        <fullName evidence="1">Uncharacterized protein</fullName>
    </submittedName>
</protein>
<reference evidence="1 2" key="1">
    <citation type="submission" date="2023-07" db="EMBL/GenBank/DDBJ databases">
        <authorList>
            <person name="Peeters C."/>
        </authorList>
    </citation>
    <scope>NUCLEOTIDE SEQUENCE [LARGE SCALE GENOMIC DNA]</scope>
    <source>
        <strain evidence="1 2">R-16034</strain>
    </source>
</reference>
<dbReference type="AlphaFoldDB" id="A0AB72XAV1"/>
<sequence length="40" mass="4491">MKEKPFYLPLVEHEVESAPESLEDDLAALESDPQFARATS</sequence>